<dbReference type="GO" id="GO:0046983">
    <property type="term" value="F:protein dimerization activity"/>
    <property type="evidence" value="ECO:0007669"/>
    <property type="project" value="InterPro"/>
</dbReference>
<dbReference type="GO" id="GO:0016020">
    <property type="term" value="C:membrane"/>
    <property type="evidence" value="ECO:0007669"/>
    <property type="project" value="InterPro"/>
</dbReference>
<dbReference type="Gene3D" id="3.30.565.10">
    <property type="entry name" value="Histidine kinase-like ATPase, C-terminal domain"/>
    <property type="match status" value="1"/>
</dbReference>
<dbReference type="InterPro" id="IPR011009">
    <property type="entry name" value="Kinase-like_dom_sf"/>
</dbReference>
<dbReference type="SUPFAM" id="SSF55781">
    <property type="entry name" value="GAF domain-like"/>
    <property type="match status" value="1"/>
</dbReference>
<keyword evidence="1" id="KW-0808">Transferase</keyword>
<organism evidence="8 9">
    <name type="scientific">Fontibacillus panacisegetis</name>
    <dbReference type="NCBI Taxonomy" id="670482"/>
    <lineage>
        <taxon>Bacteria</taxon>
        <taxon>Bacillati</taxon>
        <taxon>Bacillota</taxon>
        <taxon>Bacilli</taxon>
        <taxon>Bacillales</taxon>
        <taxon>Paenibacillaceae</taxon>
        <taxon>Fontibacillus</taxon>
    </lineage>
</organism>
<evidence type="ECO:0000259" key="7">
    <source>
        <dbReference type="PROSITE" id="PS50109"/>
    </source>
</evidence>
<dbReference type="Gene3D" id="1.20.5.1930">
    <property type="match status" value="1"/>
</dbReference>
<dbReference type="STRING" id="670482.SAMN04488542_11117"/>
<dbReference type="Pfam" id="PF02518">
    <property type="entry name" value="HATPase_c"/>
    <property type="match status" value="1"/>
</dbReference>
<evidence type="ECO:0000313" key="8">
    <source>
        <dbReference type="EMBL" id="SDF45140.1"/>
    </source>
</evidence>
<dbReference type="Proteomes" id="UP000198972">
    <property type="component" value="Unassembled WGS sequence"/>
</dbReference>
<keyword evidence="4" id="KW-0067">ATP-binding</keyword>
<dbReference type="GO" id="GO:0005524">
    <property type="term" value="F:ATP binding"/>
    <property type="evidence" value="ECO:0007669"/>
    <property type="project" value="UniProtKB-KW"/>
</dbReference>
<dbReference type="InterPro" id="IPR041664">
    <property type="entry name" value="AAA_16"/>
</dbReference>
<dbReference type="Pfam" id="PF00069">
    <property type="entry name" value="Pkinase"/>
    <property type="match status" value="1"/>
</dbReference>
<keyword evidence="9" id="KW-1185">Reference proteome</keyword>
<dbReference type="SMART" id="SM00065">
    <property type="entry name" value="GAF"/>
    <property type="match status" value="1"/>
</dbReference>
<dbReference type="Gene3D" id="3.40.50.300">
    <property type="entry name" value="P-loop containing nucleotide triphosphate hydrolases"/>
    <property type="match status" value="1"/>
</dbReference>
<dbReference type="EMBL" id="FNBG01000011">
    <property type="protein sequence ID" value="SDF45140.1"/>
    <property type="molecule type" value="Genomic_DNA"/>
</dbReference>
<dbReference type="PROSITE" id="PS50109">
    <property type="entry name" value="HIS_KIN"/>
    <property type="match status" value="1"/>
</dbReference>
<proteinExistence type="predicted"/>
<sequence>MATKAGRVMLELSGYRVVEELGGNEEISLYRVVRIEDNLSMIAKVTSDQYSGPGRMPSFQYEYKQLLELRGNGVLEPYHLETVGGRPVLFMRDSGGTTLKGMMQAQRDSLKLSNLLEVAIAIVACIRQIHREQITLNEITPLHLMVSKDLRDVKLIDIQASSVKEGLTNPLPTNEGRLESALPYLSPEQTGRTGMVSDYRSDFYSIGVILYEWFAGCLPFELQNALDLVYHHLATTPDPIDIKNKSIPRVISNIINKCMEKMPDARYASAYGIYSDLEECLIQLRVSGKVQPFPIANRDILEKWVISDGLFGRRDEEQILVEALNKASRGESVVVWVSGSAGIGKTSLVVETLGREVPSEMFFAIGKPKLSASVEPYAIWIHVIEQLVSHLLTSNQLQVEVWRLRILDALQGYGGQVLIDMVPRLQWLVGEQHIVDNDNSMLRRDEGTELHLVMDRFFGLFFENDQPLVLLLDDLQWVDEASIQYLDHLLLARDAKYVMIVGAYRDQELTPLHPLRQLVMHFRDKQVQMEEIHLTAYDHQALKQMLSPYFHVTLNGVDELIDVLLHKTGGNPLFLKEFLQKLSDHKLIFFHEHDRVWQWDIRRIAGWSVSDQMAASLSSQIIDMDNRALHILTRSAFLGKCFDIEALSIVAGFQAIECSEWAQSTVKSRLLEPVHGKRESYIFQHDRIRQSAYELATEQERSQLHLAIGWLLAGRMRAGEDVQVFEVLEHLNQVVHEVIGQGKRLELVELNLTAGLKHKQSATFETAREYLQQATELLDGACWDSCYDLSYRAYKARAEVEFLCDHLDCAHELLILLLEKAATDFDKAQVSIIMTRLEVNRDHYEEVIIFGKMSLKWLGIQYHLTPSPLNLVTHWMRVQRKLRKHSVEMIGKLAPMTDERYRLAMSVLVDISNVCFITNNDGWVSCILTMLEMTLDYGMTPEASICFAGYALMLNYQSRKYDEVYKWGKLACEVSKKEPKLYAQACNSFSLCYHSWIKYEPNLLHGFAEDISKGNWQFVDLWHANQSMLINGAMLFEFGHPLNDIYSKLMSHSSSFLRNNNRSHWKQGAIFAELISRLTGYRESDDPFIGTDVEAESFKDNLTEGAAQQLQELIYLYQYITSYLFGDYHQAYRILQQTLHTHSPRKRRIADSSSYHYYLVLVLKELYAAGNQREQQKYLNQVYRSVKSLKIMARQCPEMNLHKYLLAKAELAGLKQNDRLAEQLYEEALASARSRGYIHNVGIIAECFAKYGLRTGKSMIAKLYMNEAYEAYLKWGALAKTAEIKKKYGYLLQFKRDNDLDRIDYLSVAMSAQALSSEMEMDRLLDMLLRIMLQNAGAEYGALIFDYDGKWMVEAYGTVRKLHVESIPLHAAEHLVPTSIVGYTARINEEVVLHNAASNDAFKRNDYVKDKGLKSVLCLPIMYQSKLICLLYMENNLSTGVFTKERLDTLKLLSSQSAISIANAKLFSGIQYLKNNLETEVEERTRSLEKSMQLASEALAEATVYAERTRIAQEIHDIVGHTLTSTILQIEAGKRLLDKDRDSAVVRLKEAQDMVRHSLSEIRNSVHMLKEDKYYDIEEALHQLILETERNAGVSIHAMIDPIEHLTLMQKKVIYHALQEGLTNGIRHGHCSEFSFSIRDDGSSVQFRLADNGTGSSEMKMGFGLKMMRERVKQLKGTLNIDSEPNKGCLLRISLPYSM</sequence>
<gene>
    <name evidence="8" type="ORF">SAMN04488542_11117</name>
</gene>
<dbReference type="Pfam" id="PF01590">
    <property type="entry name" value="GAF"/>
    <property type="match status" value="1"/>
</dbReference>
<evidence type="ECO:0000256" key="1">
    <source>
        <dbReference type="ARBA" id="ARBA00022679"/>
    </source>
</evidence>
<evidence type="ECO:0000259" key="6">
    <source>
        <dbReference type="PROSITE" id="PS50011"/>
    </source>
</evidence>
<dbReference type="Gene3D" id="3.30.450.40">
    <property type="match status" value="1"/>
</dbReference>
<dbReference type="OrthoDB" id="9801841at2"/>
<accession>A0A1G7L7X9</accession>
<keyword evidence="5" id="KW-0902">Two-component regulatory system</keyword>
<evidence type="ECO:0000313" key="9">
    <source>
        <dbReference type="Proteomes" id="UP000198972"/>
    </source>
</evidence>
<dbReference type="SMART" id="SM00220">
    <property type="entry name" value="S_TKc"/>
    <property type="match status" value="1"/>
</dbReference>
<dbReference type="InterPro" id="IPR053159">
    <property type="entry name" value="Hybrid_Histidine_Kinase"/>
</dbReference>
<dbReference type="SUPFAM" id="SSF52540">
    <property type="entry name" value="P-loop containing nucleoside triphosphate hydrolases"/>
    <property type="match status" value="1"/>
</dbReference>
<dbReference type="InterPro" id="IPR027417">
    <property type="entry name" value="P-loop_NTPase"/>
</dbReference>
<keyword evidence="2" id="KW-0547">Nucleotide-binding</keyword>
<dbReference type="SUPFAM" id="SSF55874">
    <property type="entry name" value="ATPase domain of HSP90 chaperone/DNA topoisomerase II/histidine kinase"/>
    <property type="match status" value="1"/>
</dbReference>
<feature type="domain" description="Protein kinase" evidence="6">
    <location>
        <begin position="15"/>
        <end position="281"/>
    </location>
</feature>
<dbReference type="InterPro" id="IPR005467">
    <property type="entry name" value="His_kinase_dom"/>
</dbReference>
<dbReference type="CDD" id="cd16917">
    <property type="entry name" value="HATPase_UhpB-NarQ-NarX-like"/>
    <property type="match status" value="1"/>
</dbReference>
<dbReference type="PANTHER" id="PTHR43642:SF1">
    <property type="entry name" value="HYBRID SIGNAL TRANSDUCTION HISTIDINE KINASE G"/>
    <property type="match status" value="1"/>
</dbReference>
<dbReference type="PANTHER" id="PTHR43642">
    <property type="entry name" value="HYBRID SIGNAL TRANSDUCTION HISTIDINE KINASE G"/>
    <property type="match status" value="1"/>
</dbReference>
<dbReference type="Pfam" id="PF07730">
    <property type="entry name" value="HisKA_3"/>
    <property type="match status" value="1"/>
</dbReference>
<dbReference type="GO" id="GO:0000155">
    <property type="term" value="F:phosphorelay sensor kinase activity"/>
    <property type="evidence" value="ECO:0007669"/>
    <property type="project" value="InterPro"/>
</dbReference>
<dbReference type="PROSITE" id="PS50011">
    <property type="entry name" value="PROTEIN_KINASE_DOM"/>
    <property type="match status" value="1"/>
</dbReference>
<dbReference type="InterPro" id="IPR011712">
    <property type="entry name" value="Sig_transdc_His_kin_sub3_dim/P"/>
</dbReference>
<evidence type="ECO:0000256" key="2">
    <source>
        <dbReference type="ARBA" id="ARBA00022741"/>
    </source>
</evidence>
<evidence type="ECO:0000256" key="4">
    <source>
        <dbReference type="ARBA" id="ARBA00022840"/>
    </source>
</evidence>
<protein>
    <submittedName>
        <fullName evidence="8">Predicted ATPase</fullName>
    </submittedName>
</protein>
<dbReference type="SUPFAM" id="SSF56112">
    <property type="entry name" value="Protein kinase-like (PK-like)"/>
    <property type="match status" value="1"/>
</dbReference>
<evidence type="ECO:0000256" key="5">
    <source>
        <dbReference type="ARBA" id="ARBA00023012"/>
    </source>
</evidence>
<reference evidence="8 9" key="1">
    <citation type="submission" date="2016-10" db="EMBL/GenBank/DDBJ databases">
        <authorList>
            <person name="de Groot N.N."/>
        </authorList>
    </citation>
    <scope>NUCLEOTIDE SEQUENCE [LARGE SCALE GENOMIC DNA]</scope>
    <source>
        <strain evidence="8 9">DSM 28129</strain>
    </source>
</reference>
<feature type="domain" description="Histidine kinase" evidence="7">
    <location>
        <begin position="1518"/>
        <end position="1699"/>
    </location>
</feature>
<dbReference type="InterPro" id="IPR036890">
    <property type="entry name" value="HATPase_C_sf"/>
</dbReference>
<evidence type="ECO:0000256" key="3">
    <source>
        <dbReference type="ARBA" id="ARBA00022777"/>
    </source>
</evidence>
<name>A0A1G7L7X9_9BACL</name>
<dbReference type="InterPro" id="IPR003018">
    <property type="entry name" value="GAF"/>
</dbReference>
<keyword evidence="3" id="KW-0418">Kinase</keyword>
<dbReference type="Gene3D" id="1.10.510.10">
    <property type="entry name" value="Transferase(Phosphotransferase) domain 1"/>
    <property type="match status" value="1"/>
</dbReference>
<dbReference type="RefSeq" id="WP_091229766.1">
    <property type="nucleotide sequence ID" value="NZ_FNBG01000011.1"/>
</dbReference>
<dbReference type="InterPro" id="IPR003594">
    <property type="entry name" value="HATPase_dom"/>
</dbReference>
<dbReference type="Pfam" id="PF13191">
    <property type="entry name" value="AAA_16"/>
    <property type="match status" value="1"/>
</dbReference>
<dbReference type="SMART" id="SM00387">
    <property type="entry name" value="HATPase_c"/>
    <property type="match status" value="1"/>
</dbReference>
<dbReference type="InterPro" id="IPR029016">
    <property type="entry name" value="GAF-like_dom_sf"/>
</dbReference>
<dbReference type="InterPro" id="IPR000719">
    <property type="entry name" value="Prot_kinase_dom"/>
</dbReference>